<comment type="caution">
    <text evidence="1">The sequence shown here is derived from an EMBL/GenBank/DDBJ whole genome shotgun (WGS) entry which is preliminary data.</text>
</comment>
<dbReference type="RefSeq" id="WP_111873023.1">
    <property type="nucleotide sequence ID" value="NZ_JBGXAX010000007.1"/>
</dbReference>
<accession>A0ABW9GSC5</accession>
<proteinExistence type="predicted"/>
<name>A0ABW9GSC5_9GAMM</name>
<dbReference type="GeneID" id="97221295"/>
<keyword evidence="2" id="KW-1185">Reference proteome</keyword>
<sequence length="185" mass="19915">MEPFNWVDIDGIRYSWDGQGSISCFGRFAYQTQLDGSSLTGLEIENEDGEVAGVLNVDFAAMSLSFVPYVGVEPPHLVLLFGDGLGQQESSLQSLTALPHDLLASADPLDWSSWGESGAAIEVASPSEGHILSWDSFHFDEETSLPELAGAPEQASPMAPAVNEISISLDMSNQVLDMLPPYHDV</sequence>
<protein>
    <submittedName>
        <fullName evidence="1">Uncharacterized protein</fullName>
    </submittedName>
</protein>
<organism evidence="1 2">
    <name type="scientific">Aeromonas bivalvium</name>
    <dbReference type="NCBI Taxonomy" id="440079"/>
    <lineage>
        <taxon>Bacteria</taxon>
        <taxon>Pseudomonadati</taxon>
        <taxon>Pseudomonadota</taxon>
        <taxon>Gammaproteobacteria</taxon>
        <taxon>Aeromonadales</taxon>
        <taxon>Aeromonadaceae</taxon>
        <taxon>Aeromonas</taxon>
    </lineage>
</organism>
<reference evidence="1 2" key="1">
    <citation type="submission" date="2024-09" db="EMBL/GenBank/DDBJ databases">
        <title>Aeromonas strains Genome sequencing and assembly.</title>
        <authorList>
            <person name="Hu X."/>
            <person name="Tang B."/>
        </authorList>
    </citation>
    <scope>NUCLEOTIDE SEQUENCE [LARGE SCALE GENOMIC DNA]</scope>
    <source>
        <strain evidence="1 2">NB23SCDHY001</strain>
    </source>
</reference>
<gene>
    <name evidence="1" type="ORF">ACEUDJ_14315</name>
</gene>
<dbReference type="Proteomes" id="UP001630969">
    <property type="component" value="Unassembled WGS sequence"/>
</dbReference>
<evidence type="ECO:0000313" key="1">
    <source>
        <dbReference type="EMBL" id="MFM4894031.1"/>
    </source>
</evidence>
<dbReference type="EMBL" id="JBGXBU010000006">
    <property type="protein sequence ID" value="MFM4894031.1"/>
    <property type="molecule type" value="Genomic_DNA"/>
</dbReference>
<evidence type="ECO:0000313" key="2">
    <source>
        <dbReference type="Proteomes" id="UP001630969"/>
    </source>
</evidence>